<gene>
    <name evidence="1" type="ORF">BSTOLATCC_MIC39628</name>
</gene>
<sequence length="81" mass="9894">MQVAICQFYNHRLARSKNHPIWEAKMVAVWNRIIIIRFNQFFTIIKWMQPIKFPRNPIDQSLSSETSEYESRCWNWNHNAL</sequence>
<dbReference type="AlphaFoldDB" id="A0AAU9JJQ4"/>
<protein>
    <submittedName>
        <fullName evidence="1">Uncharacterized protein</fullName>
    </submittedName>
</protein>
<comment type="caution">
    <text evidence="1">The sequence shown here is derived from an EMBL/GenBank/DDBJ whole genome shotgun (WGS) entry which is preliminary data.</text>
</comment>
<organism evidence="1 2">
    <name type="scientific">Blepharisma stoltei</name>
    <dbReference type="NCBI Taxonomy" id="1481888"/>
    <lineage>
        <taxon>Eukaryota</taxon>
        <taxon>Sar</taxon>
        <taxon>Alveolata</taxon>
        <taxon>Ciliophora</taxon>
        <taxon>Postciliodesmatophora</taxon>
        <taxon>Heterotrichea</taxon>
        <taxon>Heterotrichida</taxon>
        <taxon>Blepharismidae</taxon>
        <taxon>Blepharisma</taxon>
    </lineage>
</organism>
<accession>A0AAU9JJQ4</accession>
<dbReference type="Proteomes" id="UP001162131">
    <property type="component" value="Unassembled WGS sequence"/>
</dbReference>
<dbReference type="EMBL" id="CAJZBQ010000039">
    <property type="protein sequence ID" value="CAG9325845.1"/>
    <property type="molecule type" value="Genomic_DNA"/>
</dbReference>
<evidence type="ECO:0000313" key="1">
    <source>
        <dbReference type="EMBL" id="CAG9325845.1"/>
    </source>
</evidence>
<evidence type="ECO:0000313" key="2">
    <source>
        <dbReference type="Proteomes" id="UP001162131"/>
    </source>
</evidence>
<name>A0AAU9JJQ4_9CILI</name>
<keyword evidence="2" id="KW-1185">Reference proteome</keyword>
<proteinExistence type="predicted"/>
<reference evidence="1" key="1">
    <citation type="submission" date="2021-09" db="EMBL/GenBank/DDBJ databases">
        <authorList>
            <consortium name="AG Swart"/>
            <person name="Singh M."/>
            <person name="Singh A."/>
            <person name="Seah K."/>
            <person name="Emmerich C."/>
        </authorList>
    </citation>
    <scope>NUCLEOTIDE SEQUENCE</scope>
    <source>
        <strain evidence="1">ATCC30299</strain>
    </source>
</reference>